<sequence>EPREQLARPRLVLLGRRLDGLQRGGRQGRPDVAARPVPPEQRPAADRNARPAGQVGKVPPHDEPRRVGGVGQAAQVLGRPPAQPGGSPPAPRAVLRPRRAGQPPRRGDGRAAHHIVQRPGTAGRAPEEGEPAQVPEQVHSGIPGHHGVRRGQHRGAGGDTVRDEGGREGQLRLQVPQAGEQRLPRELHSVPPGLRDLRHGRGGRRRELLGQGQQAAPQGIPGAAQDGERGRLQRAGEPVRVREQLRLEQGERRVRPERAGAERDLRALRARRGDQAQGQVAEVACGGAIDWSQQLFYTYTSSGFVPRSQCRHAFFVCSVLLSEDHYWVCLLRQNYPQSLKIHAFGLRKRLSGQLILAMVPNNTTPAYCGMSSLCSQATLLFRS</sequence>
<evidence type="ECO:0000313" key="3">
    <source>
        <dbReference type="Proteomes" id="UP000266841"/>
    </source>
</evidence>
<dbReference type="EMBL" id="AGNL01012859">
    <property type="protein sequence ID" value="EJK67644.1"/>
    <property type="molecule type" value="Genomic_DNA"/>
</dbReference>
<feature type="non-terminal residue" evidence="2">
    <location>
        <position position="1"/>
    </location>
</feature>
<feature type="compositionally biased region" description="Pro residues" evidence="1">
    <location>
        <begin position="81"/>
        <end position="91"/>
    </location>
</feature>
<feature type="compositionally biased region" description="Low complexity" evidence="1">
    <location>
        <begin position="209"/>
        <end position="225"/>
    </location>
</feature>
<comment type="caution">
    <text evidence="2">The sequence shown here is derived from an EMBL/GenBank/DDBJ whole genome shotgun (WGS) entry which is preliminary data.</text>
</comment>
<evidence type="ECO:0000256" key="1">
    <source>
        <dbReference type="SAM" id="MobiDB-lite"/>
    </source>
</evidence>
<gene>
    <name evidence="2" type="ORF">THAOC_11296</name>
</gene>
<proteinExistence type="predicted"/>
<feature type="compositionally biased region" description="Basic and acidic residues" evidence="1">
    <location>
        <begin position="160"/>
        <end position="170"/>
    </location>
</feature>
<keyword evidence="3" id="KW-1185">Reference proteome</keyword>
<dbReference type="Proteomes" id="UP000266841">
    <property type="component" value="Unassembled WGS sequence"/>
</dbReference>
<accession>K0SRQ1</accession>
<organism evidence="2 3">
    <name type="scientific">Thalassiosira oceanica</name>
    <name type="common">Marine diatom</name>
    <dbReference type="NCBI Taxonomy" id="159749"/>
    <lineage>
        <taxon>Eukaryota</taxon>
        <taxon>Sar</taxon>
        <taxon>Stramenopiles</taxon>
        <taxon>Ochrophyta</taxon>
        <taxon>Bacillariophyta</taxon>
        <taxon>Coscinodiscophyceae</taxon>
        <taxon>Thalassiosirophycidae</taxon>
        <taxon>Thalassiosirales</taxon>
        <taxon>Thalassiosiraceae</taxon>
        <taxon>Thalassiosira</taxon>
    </lineage>
</organism>
<protein>
    <submittedName>
        <fullName evidence="2">Uncharacterized protein</fullName>
    </submittedName>
</protein>
<name>K0SRQ1_THAOC</name>
<dbReference type="AlphaFoldDB" id="K0SRQ1"/>
<reference evidence="2 3" key="1">
    <citation type="journal article" date="2012" name="Genome Biol.">
        <title>Genome and low-iron response of an oceanic diatom adapted to chronic iron limitation.</title>
        <authorList>
            <person name="Lommer M."/>
            <person name="Specht M."/>
            <person name="Roy A.S."/>
            <person name="Kraemer L."/>
            <person name="Andreson R."/>
            <person name="Gutowska M.A."/>
            <person name="Wolf J."/>
            <person name="Bergner S.V."/>
            <person name="Schilhabel M.B."/>
            <person name="Klostermeier U.C."/>
            <person name="Beiko R.G."/>
            <person name="Rosenstiel P."/>
            <person name="Hippler M."/>
            <person name="Laroche J."/>
        </authorList>
    </citation>
    <scope>NUCLEOTIDE SEQUENCE [LARGE SCALE GENOMIC DNA]</scope>
    <source>
        <strain evidence="2 3">CCMP1005</strain>
    </source>
</reference>
<feature type="region of interest" description="Disordered" evidence="1">
    <location>
        <begin position="16"/>
        <end position="238"/>
    </location>
</feature>
<evidence type="ECO:0000313" key="2">
    <source>
        <dbReference type="EMBL" id="EJK67644.1"/>
    </source>
</evidence>